<comment type="subcellular location">
    <subcellularLocation>
        <location evidence="1 7 8">Nucleus</location>
    </subcellularLocation>
</comment>
<reference evidence="11 12" key="1">
    <citation type="submission" date="2015-04" db="EMBL/GenBank/DDBJ databases">
        <authorList>
            <person name="Syromyatnikov M.Y."/>
            <person name="Popov V.N."/>
        </authorList>
    </citation>
    <scope>NUCLEOTIDE SEQUENCE [LARGE SCALE GENOMIC DNA]</scope>
</reference>
<dbReference type="GO" id="GO:0007399">
    <property type="term" value="P:nervous system development"/>
    <property type="evidence" value="ECO:0007669"/>
    <property type="project" value="UniProtKB-KW"/>
</dbReference>
<dbReference type="PANTHER" id="PTHR45793:SF5">
    <property type="entry name" value="HOMEOTIC PROTEIN OCELLILESS"/>
    <property type="match status" value="1"/>
</dbReference>
<evidence type="ECO:0000256" key="2">
    <source>
        <dbReference type="ARBA" id="ARBA00022473"/>
    </source>
</evidence>
<dbReference type="EMBL" id="CVRI01000013">
    <property type="protein sequence ID" value="CRK89516.1"/>
    <property type="molecule type" value="Genomic_DNA"/>
</dbReference>
<dbReference type="GO" id="GO:0000978">
    <property type="term" value="F:RNA polymerase II cis-regulatory region sequence-specific DNA binding"/>
    <property type="evidence" value="ECO:0007669"/>
    <property type="project" value="TreeGrafter"/>
</dbReference>
<dbReference type="PROSITE" id="PS00027">
    <property type="entry name" value="HOMEOBOX_1"/>
    <property type="match status" value="1"/>
</dbReference>
<proteinExistence type="predicted"/>
<evidence type="ECO:0000256" key="6">
    <source>
        <dbReference type="ARBA" id="ARBA00023242"/>
    </source>
</evidence>
<dbReference type="Pfam" id="PF00046">
    <property type="entry name" value="Homeodomain"/>
    <property type="match status" value="1"/>
</dbReference>
<feature type="compositionally biased region" description="Polar residues" evidence="9">
    <location>
        <begin position="193"/>
        <end position="203"/>
    </location>
</feature>
<dbReference type="CDD" id="cd00086">
    <property type="entry name" value="homeodomain"/>
    <property type="match status" value="1"/>
</dbReference>
<keyword evidence="12" id="KW-1185">Reference proteome</keyword>
<evidence type="ECO:0000256" key="5">
    <source>
        <dbReference type="ARBA" id="ARBA00023155"/>
    </source>
</evidence>
<gene>
    <name evidence="11" type="ORF">CLUMA_CG003285</name>
</gene>
<dbReference type="STRING" id="568069.A0A1J1HQ55"/>
<accession>A0A1J1HQ55</accession>
<evidence type="ECO:0000313" key="11">
    <source>
        <dbReference type="EMBL" id="CRK89516.1"/>
    </source>
</evidence>
<protein>
    <submittedName>
        <fullName evidence="11">CLUMA_CG003285, isoform A</fullName>
    </submittedName>
</protein>
<keyword evidence="3" id="KW-0524">Neurogenesis</keyword>
<evidence type="ECO:0000256" key="8">
    <source>
        <dbReference type="RuleBase" id="RU000682"/>
    </source>
</evidence>
<dbReference type="Proteomes" id="UP000183832">
    <property type="component" value="Unassembled WGS sequence"/>
</dbReference>
<dbReference type="GO" id="GO:0005634">
    <property type="term" value="C:nucleus"/>
    <property type="evidence" value="ECO:0007669"/>
    <property type="project" value="UniProtKB-SubCell"/>
</dbReference>
<evidence type="ECO:0000256" key="4">
    <source>
        <dbReference type="ARBA" id="ARBA00023125"/>
    </source>
</evidence>
<feature type="domain" description="Homeobox" evidence="10">
    <location>
        <begin position="28"/>
        <end position="88"/>
    </location>
</feature>
<keyword evidence="5 7" id="KW-0371">Homeobox</keyword>
<dbReference type="InterPro" id="IPR001356">
    <property type="entry name" value="HD"/>
</dbReference>
<evidence type="ECO:0000256" key="1">
    <source>
        <dbReference type="ARBA" id="ARBA00004123"/>
    </source>
</evidence>
<dbReference type="GO" id="GO:0000981">
    <property type="term" value="F:DNA-binding transcription factor activity, RNA polymerase II-specific"/>
    <property type="evidence" value="ECO:0007669"/>
    <property type="project" value="InterPro"/>
</dbReference>
<keyword evidence="2" id="KW-0217">Developmental protein</keyword>
<name>A0A1J1HQ55_9DIPT</name>
<dbReference type="SUPFAM" id="SSF46689">
    <property type="entry name" value="Homeodomain-like"/>
    <property type="match status" value="1"/>
</dbReference>
<organism evidence="11 12">
    <name type="scientific">Clunio marinus</name>
    <dbReference type="NCBI Taxonomy" id="568069"/>
    <lineage>
        <taxon>Eukaryota</taxon>
        <taxon>Metazoa</taxon>
        <taxon>Ecdysozoa</taxon>
        <taxon>Arthropoda</taxon>
        <taxon>Hexapoda</taxon>
        <taxon>Insecta</taxon>
        <taxon>Pterygota</taxon>
        <taxon>Neoptera</taxon>
        <taxon>Endopterygota</taxon>
        <taxon>Diptera</taxon>
        <taxon>Nematocera</taxon>
        <taxon>Chironomoidea</taxon>
        <taxon>Chironomidae</taxon>
        <taxon>Clunio</taxon>
    </lineage>
</organism>
<dbReference type="Gene3D" id="1.10.10.60">
    <property type="entry name" value="Homeodomain-like"/>
    <property type="match status" value="1"/>
</dbReference>
<evidence type="ECO:0000256" key="9">
    <source>
        <dbReference type="SAM" id="MobiDB-lite"/>
    </source>
</evidence>
<feature type="region of interest" description="Disordered" evidence="9">
    <location>
        <begin position="193"/>
        <end position="227"/>
    </location>
</feature>
<evidence type="ECO:0000259" key="10">
    <source>
        <dbReference type="PROSITE" id="PS50071"/>
    </source>
</evidence>
<feature type="compositionally biased region" description="Basic residues" evidence="9">
    <location>
        <begin position="214"/>
        <end position="223"/>
    </location>
</feature>
<dbReference type="OrthoDB" id="6159439at2759"/>
<evidence type="ECO:0000256" key="7">
    <source>
        <dbReference type="PROSITE-ProRule" id="PRU00108"/>
    </source>
</evidence>
<dbReference type="AlphaFoldDB" id="A0A1J1HQ55"/>
<dbReference type="PROSITE" id="PS50071">
    <property type="entry name" value="HOMEOBOX_2"/>
    <property type="match status" value="1"/>
</dbReference>
<dbReference type="SMART" id="SM00389">
    <property type="entry name" value="HOX"/>
    <property type="match status" value="1"/>
</dbReference>
<dbReference type="PANTHER" id="PTHR45793">
    <property type="entry name" value="HOMEOBOX PROTEIN"/>
    <property type="match status" value="1"/>
</dbReference>
<evidence type="ECO:0000256" key="3">
    <source>
        <dbReference type="ARBA" id="ARBA00022902"/>
    </source>
</evidence>
<dbReference type="GO" id="GO:0045944">
    <property type="term" value="P:positive regulation of transcription by RNA polymerase II"/>
    <property type="evidence" value="ECO:0007669"/>
    <property type="project" value="UniProtKB-ARBA"/>
</dbReference>
<keyword evidence="4 7" id="KW-0238">DNA-binding</keyword>
<dbReference type="InterPro" id="IPR009057">
    <property type="entry name" value="Homeodomain-like_sf"/>
</dbReference>
<dbReference type="FunFam" id="1.10.10.60:FF:000068">
    <property type="entry name" value="Orthodenticle homeobox 1"/>
    <property type="match status" value="1"/>
</dbReference>
<feature type="DNA-binding region" description="Homeobox" evidence="7">
    <location>
        <begin position="30"/>
        <end position="89"/>
    </location>
</feature>
<keyword evidence="6 7" id="KW-0539">Nucleus</keyword>
<dbReference type="InterPro" id="IPR017970">
    <property type="entry name" value="Homeobox_CS"/>
</dbReference>
<sequence length="273" mass="31290">MYLKNPYNFGIMSVDPLHSMGYQTGNSRKQRRERTTYSRAQLDILENLFHKTRYPDIFMREEVAIRINLPESRVQVWFKNKRAKCRQLQKHNTNKIVESQAPSSLVKKVNLASTKLKSKPSVAVNNNSGTNSLLAETSDFIKAQNPFLFPSGSTKIYSAPSSSPLSNPPALSQNHSIWSPAHIEMLPEVTQKFQGHHSISPSLDSPKYPAISSHYHHHNHHSPPTHYGYTNVSYSNVDYHSGNHQQESEGSWALKPRDDNWLYNSQWENHLKK</sequence>
<evidence type="ECO:0000313" key="12">
    <source>
        <dbReference type="Proteomes" id="UP000183832"/>
    </source>
</evidence>